<dbReference type="SMART" id="SM00969">
    <property type="entry name" value="SOCS_box"/>
    <property type="match status" value="1"/>
</dbReference>
<dbReference type="PROSITE" id="PS50225">
    <property type="entry name" value="SOCS"/>
    <property type="match status" value="1"/>
</dbReference>
<dbReference type="InterPro" id="IPR001496">
    <property type="entry name" value="SOCS_box"/>
</dbReference>
<dbReference type="InterPro" id="IPR002110">
    <property type="entry name" value="Ankyrin_rpt"/>
</dbReference>
<dbReference type="GeneID" id="101861902"/>
<feature type="repeat" description="ANK" evidence="1">
    <location>
        <begin position="117"/>
        <end position="149"/>
    </location>
</feature>
<organism evidence="3 4">
    <name type="scientific">Aplysia californica</name>
    <name type="common">California sea hare</name>
    <dbReference type="NCBI Taxonomy" id="6500"/>
    <lineage>
        <taxon>Eukaryota</taxon>
        <taxon>Metazoa</taxon>
        <taxon>Spiralia</taxon>
        <taxon>Lophotrochozoa</taxon>
        <taxon>Mollusca</taxon>
        <taxon>Gastropoda</taxon>
        <taxon>Heterobranchia</taxon>
        <taxon>Euthyneura</taxon>
        <taxon>Tectipleura</taxon>
        <taxon>Aplysiida</taxon>
        <taxon>Aplysioidea</taxon>
        <taxon>Aplysiidae</taxon>
        <taxon>Aplysia</taxon>
    </lineage>
</organism>
<gene>
    <name evidence="4" type="primary">LOC101861902</name>
</gene>
<evidence type="ECO:0000313" key="3">
    <source>
        <dbReference type="Proteomes" id="UP000694888"/>
    </source>
</evidence>
<feature type="repeat" description="ANK" evidence="1">
    <location>
        <begin position="56"/>
        <end position="84"/>
    </location>
</feature>
<sequence length="305" mass="34296">MPGMWHIMEATQDSYRLSDRLIRAVSKWGFDQGDEDITQLIEAGAEVNRLHGTLLPLHCACMVADSDVTELLINKGARVNDTDGYGRCAIHYAAEKDVDCIKVLLRHGANINQGDLNNDTALHWACYKCEPKCVRLLLKFGANINAADYNNDTPISWAARKGNVEVIGILLDFNANLDIKNFFGFTPLQRAASVQASGLNTEDDDDTLELLIKASGQFNLLDESGEVLRVVQRDSRLEEIMQPLCRHPRPLLQLCLHRIRKSLGPCYLPYIVPSLPVPRKVKEYLLLRHESPRYLRPSSNETDSD</sequence>
<feature type="repeat" description="ANK" evidence="1">
    <location>
        <begin position="150"/>
        <end position="182"/>
    </location>
</feature>
<dbReference type="CDD" id="cd03587">
    <property type="entry name" value="SOCS"/>
    <property type="match status" value="1"/>
</dbReference>
<dbReference type="Pfam" id="PF00023">
    <property type="entry name" value="Ank"/>
    <property type="match status" value="1"/>
</dbReference>
<dbReference type="PROSITE" id="PS50088">
    <property type="entry name" value="ANK_REPEAT"/>
    <property type="match status" value="3"/>
</dbReference>
<feature type="domain" description="SOCS box" evidence="2">
    <location>
        <begin position="248"/>
        <end position="285"/>
    </location>
</feature>
<keyword evidence="1" id="KW-0040">ANK repeat</keyword>
<name>A0ABM1VX70_APLCA</name>
<dbReference type="SMART" id="SM00248">
    <property type="entry name" value="ANK"/>
    <property type="match status" value="5"/>
</dbReference>
<accession>A0ABM1VX70</accession>
<protein>
    <submittedName>
        <fullName evidence="4">Ankyrin repeat and SOCS box protein 8</fullName>
    </submittedName>
</protein>
<dbReference type="SUPFAM" id="SSF158235">
    <property type="entry name" value="SOCS box-like"/>
    <property type="match status" value="1"/>
</dbReference>
<evidence type="ECO:0000259" key="2">
    <source>
        <dbReference type="PROSITE" id="PS50225"/>
    </source>
</evidence>
<keyword evidence="3" id="KW-1185">Reference proteome</keyword>
<dbReference type="Pfam" id="PF07525">
    <property type="entry name" value="SOCS_box"/>
    <property type="match status" value="1"/>
</dbReference>
<dbReference type="Proteomes" id="UP000694888">
    <property type="component" value="Unplaced"/>
</dbReference>
<dbReference type="Gene3D" id="1.25.40.20">
    <property type="entry name" value="Ankyrin repeat-containing domain"/>
    <property type="match status" value="2"/>
</dbReference>
<dbReference type="RefSeq" id="XP_035827012.1">
    <property type="nucleotide sequence ID" value="XM_035971119.1"/>
</dbReference>
<evidence type="ECO:0000256" key="1">
    <source>
        <dbReference type="PROSITE-ProRule" id="PRU00023"/>
    </source>
</evidence>
<evidence type="ECO:0000313" key="4">
    <source>
        <dbReference type="RefSeq" id="XP_035827012.1"/>
    </source>
</evidence>
<dbReference type="Pfam" id="PF12796">
    <property type="entry name" value="Ank_2"/>
    <property type="match status" value="1"/>
</dbReference>
<dbReference type="PROSITE" id="PS50297">
    <property type="entry name" value="ANK_REP_REGION"/>
    <property type="match status" value="3"/>
</dbReference>
<dbReference type="InterPro" id="IPR036770">
    <property type="entry name" value="Ankyrin_rpt-contain_sf"/>
</dbReference>
<proteinExistence type="predicted"/>
<dbReference type="SUPFAM" id="SSF48403">
    <property type="entry name" value="Ankyrin repeat"/>
    <property type="match status" value="1"/>
</dbReference>
<dbReference type="PANTHER" id="PTHR24118:SF99">
    <property type="entry name" value="POTE ANKYRIN DOMAIN FAMILY MEMBER 3C-RELATED"/>
    <property type="match status" value="1"/>
</dbReference>
<dbReference type="InterPro" id="IPR036036">
    <property type="entry name" value="SOCS_box-like_dom_sf"/>
</dbReference>
<dbReference type="PANTHER" id="PTHR24118">
    <property type="entry name" value="POTE ANKYRIN DOMAIN"/>
    <property type="match status" value="1"/>
</dbReference>
<reference evidence="4" key="1">
    <citation type="submission" date="2025-08" db="UniProtKB">
        <authorList>
            <consortium name="RefSeq"/>
        </authorList>
    </citation>
    <scope>IDENTIFICATION</scope>
</reference>